<name>A0ABY5Z2P7_9ACTN</name>
<keyword evidence="2" id="KW-1185">Reference proteome</keyword>
<protein>
    <submittedName>
        <fullName evidence="1">Uncharacterized protein</fullName>
    </submittedName>
</protein>
<reference evidence="1" key="1">
    <citation type="submission" date="2021-04" db="EMBL/GenBank/DDBJ databases">
        <title>Biosynthetic gene clusters of Dactylosporangioum roseum.</title>
        <authorList>
            <person name="Hartkoorn R.C."/>
            <person name="Beaudoing E."/>
            <person name="Hot D."/>
            <person name="Moureu S."/>
        </authorList>
    </citation>
    <scope>NUCLEOTIDE SEQUENCE</scope>
    <source>
        <strain evidence="1">NRRL B-16295</strain>
    </source>
</reference>
<dbReference type="Proteomes" id="UP001058271">
    <property type="component" value="Chromosome"/>
</dbReference>
<dbReference type="RefSeq" id="WP_260725101.1">
    <property type="nucleotide sequence ID" value="NZ_BAAABS010000083.1"/>
</dbReference>
<organism evidence="1 2">
    <name type="scientific">Dactylosporangium roseum</name>
    <dbReference type="NCBI Taxonomy" id="47989"/>
    <lineage>
        <taxon>Bacteria</taxon>
        <taxon>Bacillati</taxon>
        <taxon>Actinomycetota</taxon>
        <taxon>Actinomycetes</taxon>
        <taxon>Micromonosporales</taxon>
        <taxon>Micromonosporaceae</taxon>
        <taxon>Dactylosporangium</taxon>
    </lineage>
</organism>
<gene>
    <name evidence="1" type="ORF">Drose_32380</name>
</gene>
<dbReference type="EMBL" id="CP073721">
    <property type="protein sequence ID" value="UWZ35752.1"/>
    <property type="molecule type" value="Genomic_DNA"/>
</dbReference>
<evidence type="ECO:0000313" key="1">
    <source>
        <dbReference type="EMBL" id="UWZ35752.1"/>
    </source>
</evidence>
<accession>A0ABY5Z2P7</accession>
<proteinExistence type="predicted"/>
<evidence type="ECO:0000313" key="2">
    <source>
        <dbReference type="Proteomes" id="UP001058271"/>
    </source>
</evidence>
<sequence length="49" mass="5354">METCTAVKTTPTATGDVEVRCAKPADHVTRGDLQHEARLGAFPVRWRSS</sequence>